<keyword evidence="2" id="KW-1185">Reference proteome</keyword>
<protein>
    <submittedName>
        <fullName evidence="1">Uncharacterized protein</fullName>
    </submittedName>
</protein>
<name>A0A2Y9TX25_9GAMM</name>
<organism evidence="1 2">
    <name type="scientific">Limnobaculum parvum</name>
    <dbReference type="NCBI Taxonomy" id="2172103"/>
    <lineage>
        <taxon>Bacteria</taxon>
        <taxon>Pseudomonadati</taxon>
        <taxon>Pseudomonadota</taxon>
        <taxon>Gammaproteobacteria</taxon>
        <taxon>Enterobacterales</taxon>
        <taxon>Budviciaceae</taxon>
        <taxon>Limnobaculum</taxon>
    </lineage>
</organism>
<evidence type="ECO:0000313" key="2">
    <source>
        <dbReference type="Proteomes" id="UP000244908"/>
    </source>
</evidence>
<dbReference type="EMBL" id="CP029185">
    <property type="protein sequence ID" value="AWH88263.1"/>
    <property type="molecule type" value="Genomic_DNA"/>
</dbReference>
<dbReference type="Proteomes" id="UP000244908">
    <property type="component" value="Chromosome"/>
</dbReference>
<dbReference type="OrthoDB" id="2652925at2"/>
<sequence length="107" mass="11984">MAKEIIVCGVSIKVKNSVSIYNQIASLNLDQSFSAIIDYLDEDLLQIEFNNGNIVDIGWYPSFDEQGAFIIHTISDNNWDQPHAKFTTRNSTDLITLLKQSITMASA</sequence>
<gene>
    <name evidence="1" type="ORF">HYN51_06630</name>
</gene>
<dbReference type="RefSeq" id="WP_108900338.1">
    <property type="nucleotide sequence ID" value="NZ_CP029185.2"/>
</dbReference>
<accession>A0A2Y9TX25</accession>
<reference evidence="1 2" key="1">
    <citation type="journal article" date="2019" name="Int. J. Syst. Evol. Microbiol.">
        <title>Limnobaculum parvum gen. nov., sp. nov., isolated from a freshwater lake.</title>
        <authorList>
            <person name="Baek C."/>
            <person name="Shin S.K."/>
            <person name="Yi H."/>
        </authorList>
    </citation>
    <scope>NUCLEOTIDE SEQUENCE [LARGE SCALE GENOMIC DNA]</scope>
    <source>
        <strain evidence="1 2">HYN0051</strain>
    </source>
</reference>
<proteinExistence type="predicted"/>
<evidence type="ECO:0000313" key="1">
    <source>
        <dbReference type="EMBL" id="AWH88263.1"/>
    </source>
</evidence>
<dbReference type="AlphaFoldDB" id="A0A2Y9TX25"/>
<dbReference type="KEGG" id="lpv:HYN51_06630"/>